<proteinExistence type="predicted"/>
<feature type="region of interest" description="Disordered" evidence="1">
    <location>
        <begin position="28"/>
        <end position="116"/>
    </location>
</feature>
<evidence type="ECO:0000256" key="1">
    <source>
        <dbReference type="SAM" id="MobiDB-lite"/>
    </source>
</evidence>
<keyword evidence="2" id="KW-0732">Signal</keyword>
<protein>
    <submittedName>
        <fullName evidence="3">Sialomucin core protein 24</fullName>
    </submittedName>
</protein>
<dbReference type="Proteomes" id="UP001166674">
    <property type="component" value="Unassembled WGS sequence"/>
</dbReference>
<feature type="compositionally biased region" description="Gly residues" evidence="1">
    <location>
        <begin position="87"/>
        <end position="100"/>
    </location>
</feature>
<name>A0AA41T123_SCICA</name>
<evidence type="ECO:0000313" key="3">
    <source>
        <dbReference type="EMBL" id="MBZ3879314.1"/>
    </source>
</evidence>
<feature type="compositionally biased region" description="Low complexity" evidence="1">
    <location>
        <begin position="38"/>
        <end position="60"/>
    </location>
</feature>
<feature type="signal peptide" evidence="2">
    <location>
        <begin position="1"/>
        <end position="23"/>
    </location>
</feature>
<feature type="chain" id="PRO_5041412470" evidence="2">
    <location>
        <begin position="24"/>
        <end position="116"/>
    </location>
</feature>
<evidence type="ECO:0000313" key="4">
    <source>
        <dbReference type="Proteomes" id="UP001166674"/>
    </source>
</evidence>
<dbReference type="AlphaFoldDB" id="A0AA41T123"/>
<reference evidence="3" key="1">
    <citation type="submission" date="2020-03" db="EMBL/GenBank/DDBJ databases">
        <title>Studies in the Genomics of Life Span.</title>
        <authorList>
            <person name="Glass D."/>
        </authorList>
    </citation>
    <scope>NUCLEOTIDE SEQUENCE</scope>
    <source>
        <strain evidence="3">SUZIE</strain>
        <tissue evidence="3">Muscle</tissue>
    </source>
</reference>
<keyword evidence="4" id="KW-1185">Reference proteome</keyword>
<comment type="caution">
    <text evidence="3">The sequence shown here is derived from an EMBL/GenBank/DDBJ whole genome shotgun (WGS) entry which is preliminary data.</text>
</comment>
<accession>A0AA41T123</accession>
<sequence length="116" mass="11648">MSGFSRRLLWAATCLAVVCVLSADSNSSVTPTEAELHTSATTKVAPTPTPSASPVTTPAPGERRSNGLPAFVWPAEPHSLPGTRGVRPGGPRFGGGGGDFGNMAARPGPGAVWPGG</sequence>
<dbReference type="EMBL" id="JAATJV010356500">
    <property type="protein sequence ID" value="MBZ3879314.1"/>
    <property type="molecule type" value="Genomic_DNA"/>
</dbReference>
<gene>
    <name evidence="3" type="ORF">SUZIE_152320</name>
</gene>
<evidence type="ECO:0000256" key="2">
    <source>
        <dbReference type="SAM" id="SignalP"/>
    </source>
</evidence>
<organism evidence="3 4">
    <name type="scientific">Sciurus carolinensis</name>
    <name type="common">Eastern gray squirrel</name>
    <dbReference type="NCBI Taxonomy" id="30640"/>
    <lineage>
        <taxon>Eukaryota</taxon>
        <taxon>Metazoa</taxon>
        <taxon>Chordata</taxon>
        <taxon>Craniata</taxon>
        <taxon>Vertebrata</taxon>
        <taxon>Euteleostomi</taxon>
        <taxon>Mammalia</taxon>
        <taxon>Eutheria</taxon>
        <taxon>Euarchontoglires</taxon>
        <taxon>Glires</taxon>
        <taxon>Rodentia</taxon>
        <taxon>Sciuromorpha</taxon>
        <taxon>Sciuridae</taxon>
        <taxon>Sciurinae</taxon>
        <taxon>Sciurini</taxon>
        <taxon>Sciurus</taxon>
    </lineage>
</organism>